<dbReference type="Proteomes" id="UP000033085">
    <property type="component" value="Chromosome"/>
</dbReference>
<evidence type="ECO:0000313" key="18">
    <source>
        <dbReference type="Proteomes" id="UP000267993"/>
    </source>
</evidence>
<organism evidence="13 17">
    <name type="scientific">Saccharolobus solfataricus</name>
    <name type="common">Sulfolobus solfataricus</name>
    <dbReference type="NCBI Taxonomy" id="2287"/>
    <lineage>
        <taxon>Archaea</taxon>
        <taxon>Thermoproteota</taxon>
        <taxon>Thermoprotei</taxon>
        <taxon>Sulfolobales</taxon>
        <taxon>Sulfolobaceae</taxon>
        <taxon>Saccharolobus</taxon>
    </lineage>
</organism>
<protein>
    <submittedName>
        <fullName evidence="13">Uncharacterized protein</fullName>
    </submittedName>
</protein>
<dbReference type="Proteomes" id="UP000278715">
    <property type="component" value="Chromosome"/>
</dbReference>
<evidence type="ECO:0000313" key="8">
    <source>
        <dbReference type="EMBL" id="AZF77400.1"/>
    </source>
</evidence>
<evidence type="ECO:0000313" key="23">
    <source>
        <dbReference type="Proteomes" id="UP000278715"/>
    </source>
</evidence>
<dbReference type="Proteomes" id="UP000594632">
    <property type="component" value="Chromosome"/>
</dbReference>
<dbReference type="AlphaFoldDB" id="A0A157SZZ2"/>
<evidence type="ECO:0000313" key="7">
    <source>
        <dbReference type="EMBL" id="AZF74793.1"/>
    </source>
</evidence>
<dbReference type="Proteomes" id="UP000267993">
    <property type="component" value="Chromosome"/>
</dbReference>
<evidence type="ECO:0000313" key="20">
    <source>
        <dbReference type="Proteomes" id="UP000273194"/>
    </source>
</evidence>
<dbReference type="Proteomes" id="UP000275843">
    <property type="component" value="Chromosome"/>
</dbReference>
<evidence type="ECO:0000313" key="4">
    <source>
        <dbReference type="EMBL" id="AYP18646.1"/>
    </source>
</evidence>
<evidence type="ECO:0000313" key="19">
    <source>
        <dbReference type="Proteomes" id="UP000269431"/>
    </source>
</evidence>
<dbReference type="Proteomes" id="UP000282269">
    <property type="component" value="Chromosome"/>
</dbReference>
<evidence type="ECO:0000313" key="2">
    <source>
        <dbReference type="EMBL" id="AYN75650.1"/>
    </source>
</evidence>
<evidence type="ECO:0000313" key="22">
    <source>
        <dbReference type="Proteomes" id="UP000275843"/>
    </source>
</evidence>
<reference evidence="18 19" key="4">
    <citation type="journal article" date="2018" name="Proc. Natl. Acad. Sci. U.S.A.">
        <title>Nonmutational mechanism of inheritance in the Archaeon Sulfolobus solfataricus.</title>
        <authorList>
            <person name="Payne S."/>
            <person name="McCarthy S."/>
            <person name="Johnson T."/>
            <person name="North E."/>
            <person name="Blum P."/>
        </authorList>
    </citation>
    <scope>NUCLEOTIDE SEQUENCE [LARGE SCALE GENOMIC DNA]</scope>
    <source>
        <strain evidence="6 18">SARC-H</strain>
        <strain evidence="7 22">SARC-I</strain>
        <strain evidence="9 23">SARC-N</strain>
        <strain evidence="10 24">SARC-O</strain>
        <strain evidence="11 19">SUL120</strain>
        <strain evidence="5 20">SULG</strain>
        <strain evidence="8 21">SULM</strain>
    </source>
</reference>
<dbReference type="EMBL" id="CP033235">
    <property type="protein sequence ID" value="AZF69553.1"/>
    <property type="molecule type" value="Genomic_DNA"/>
</dbReference>
<dbReference type="Proteomes" id="UP000076770">
    <property type="component" value="Chromosome i"/>
</dbReference>
<dbReference type="Proteomes" id="UP000269431">
    <property type="component" value="Chromosome"/>
</dbReference>
<dbReference type="EMBL" id="CP033236">
    <property type="protein sequence ID" value="AZF72173.1"/>
    <property type="molecule type" value="Genomic_DNA"/>
</dbReference>
<evidence type="ECO:0000313" key="3">
    <source>
        <dbReference type="EMBL" id="AYN75810.1"/>
    </source>
</evidence>
<evidence type="ECO:0000313" key="16">
    <source>
        <dbReference type="Proteomes" id="UP000033106"/>
    </source>
</evidence>
<evidence type="ECO:0000313" key="21">
    <source>
        <dbReference type="Proteomes" id="UP000273443"/>
    </source>
</evidence>
<evidence type="ECO:0000313" key="9">
    <source>
        <dbReference type="EMBL" id="AZF80005.1"/>
    </source>
</evidence>
<dbReference type="EMBL" id="CP011055">
    <property type="protein sequence ID" value="AYN75650.1"/>
    <property type="molecule type" value="Genomic_DNA"/>
</dbReference>
<dbReference type="Proteomes" id="UP000273443">
    <property type="component" value="Chromosome"/>
</dbReference>
<evidence type="ECO:0000256" key="1">
    <source>
        <dbReference type="SAM" id="Phobius"/>
    </source>
</evidence>
<evidence type="ECO:0000313" key="14">
    <source>
        <dbReference type="Proteomes" id="UP000033057"/>
    </source>
</evidence>
<evidence type="ECO:0000313" key="15">
    <source>
        <dbReference type="Proteomes" id="UP000033085"/>
    </source>
</evidence>
<name>A0A157SZZ2_SACSO</name>
<reference evidence="14 15" key="1">
    <citation type="journal article" date="2015" name="Genome Announc.">
        <title>Complete Genome Sequence of Sulfolobus solfataricus Strain 98/2 and Evolved Derivatives.</title>
        <authorList>
            <person name="McCarthy S."/>
            <person name="Gradnigo J."/>
            <person name="Johnson T."/>
            <person name="Payne S."/>
            <person name="Lipzen A."/>
            <person name="Martin J."/>
            <person name="Schackwitz W."/>
            <person name="Moriyama E."/>
            <person name="Blum P."/>
        </authorList>
    </citation>
    <scope>NUCLEOTIDE SEQUENCE [LARGE SCALE GENOMIC DNA]</scope>
    <source>
        <strain evidence="14">98/2 SULC</strain>
        <strain evidence="2">SARC-B</strain>
        <strain evidence="3">SARC-C</strain>
        <strain evidence="4 16">SULA</strain>
        <strain evidence="15">SULB</strain>
    </source>
</reference>
<dbReference type="KEGG" id="ssoa:SULA_03455"/>
<dbReference type="EMBL" id="CP033239">
    <property type="protein sequence ID" value="AZF80005.1"/>
    <property type="molecule type" value="Genomic_DNA"/>
</dbReference>
<evidence type="ECO:0000313" key="12">
    <source>
        <dbReference type="EMBL" id="QPG51197.1"/>
    </source>
</evidence>
<keyword evidence="1" id="KW-0472">Membrane</keyword>
<evidence type="ECO:0000313" key="6">
    <source>
        <dbReference type="EMBL" id="AZF72173.1"/>
    </source>
</evidence>
<dbReference type="OMA" id="PQIYIID"/>
<dbReference type="PATRIC" id="fig|2287.9.peg.1091"/>
<evidence type="ECO:0000313" key="24">
    <source>
        <dbReference type="Proteomes" id="UP000282269"/>
    </source>
</evidence>
<proteinExistence type="predicted"/>
<gene>
    <name evidence="12" type="ORF">HFC64_00230</name>
    <name evidence="13" type="ORF">SSOP1_1081</name>
    <name evidence="4" type="ORF">SULA_03455</name>
    <name evidence="2" type="ORF">SULB_03455</name>
    <name evidence="3" type="ORF">SULC_03450</name>
    <name evidence="5" type="ORF">SULG_10375</name>
    <name evidence="6" type="ORF">SULH_10375</name>
    <name evidence="7" type="ORF">SULI_10375</name>
    <name evidence="8" type="ORF">SULM_10365</name>
    <name evidence="9" type="ORF">SULN_10365</name>
    <name evidence="10" type="ORF">SULO_10375</name>
    <name evidence="11" type="ORF">SULZ_10310</name>
</gene>
<dbReference type="EMBL" id="LT549890">
    <property type="protein sequence ID" value="SAI84635.1"/>
    <property type="molecule type" value="Genomic_DNA"/>
</dbReference>
<dbReference type="KEGG" id="ssof:SULC_03450"/>
<reference evidence="17" key="2">
    <citation type="submission" date="2016-04" db="EMBL/GenBank/DDBJ databases">
        <authorList>
            <person name="Shah S.A."/>
            <person name="Garrett R.A."/>
        </authorList>
    </citation>
    <scope>NUCLEOTIDE SEQUENCE [LARGE SCALE GENOMIC DNA]</scope>
    <source>
        <strain evidence="17">ATCC 35091 / DSM 1616 / JCM 8930 / NBRC 15331 / P1</strain>
    </source>
</reference>
<dbReference type="EMBL" id="CP011057">
    <property type="protein sequence ID" value="AYP18646.1"/>
    <property type="molecule type" value="Genomic_DNA"/>
</dbReference>
<keyword evidence="1" id="KW-0812">Transmembrane</keyword>
<keyword evidence="1" id="KW-1133">Transmembrane helix</keyword>
<dbReference type="EMBL" id="CP033241">
    <property type="protein sequence ID" value="AZF85221.1"/>
    <property type="molecule type" value="Genomic_DNA"/>
</dbReference>
<evidence type="ECO:0000313" key="13">
    <source>
        <dbReference type="EMBL" id="SAI84635.1"/>
    </source>
</evidence>
<dbReference type="EMBL" id="CP033240">
    <property type="protein sequence ID" value="AZF82613.1"/>
    <property type="molecule type" value="Genomic_DNA"/>
</dbReference>
<dbReference type="KEGG" id="ssol:SULB_03455"/>
<dbReference type="Proteomes" id="UP000273194">
    <property type="component" value="Chromosome"/>
</dbReference>
<dbReference type="EMBL" id="CP050869">
    <property type="protein sequence ID" value="QPG51197.1"/>
    <property type="molecule type" value="Genomic_DNA"/>
</dbReference>
<evidence type="ECO:0000313" key="25">
    <source>
        <dbReference type="Proteomes" id="UP000594632"/>
    </source>
</evidence>
<sequence>MIKNSAFIALGIILIDILVIYFFLYMPFSLSTFYPSFLLGPIYNFNPIEYAKSFPVSINYSSLTSNDSRALFIYNTSGKPILQQIIGILKLNASRVSPEAYWSVADLAGFFSNYTVTKNYSVYFLNPYYYDNIAEQPNVTEIYLNISDIYASPFYTSYPPSDKINATFSFIITNSFSIQSYASWNFTDIEWHFGGNISQNESYYYYTATLNLNKYMVVNNSHYYYEGSLSFRIAVKPWGVSPSTISTYVVYNQSLSIPLTLYLSTHSVEHQIGNNSCVLTPSYPPKVNQESFGYNFYNYSAYLSLNVDVYNGSSPATLILLNGSKIYTTQERHFNFTLDLEEFSFSPKVFNISLLTYDNVKVGNYYIDRYWSPGYIVIYPQKHIIYNGNLRLIVLNFFIQYHIIQTPPDWVFNHKPYTEIYKNNYANIYLQQVGYYYGLNRLLTEIVKNFTTDEKYSVYLSWELLLLSSEISMQINYSSPAQNYTMALLSKEGSEYQAFMQMVFIVSWNLWYTTFNGSYYFLGKWIPWTYGLFTGFSIPNFYNKTSVLPYIILNGSNSSYLLFNIESFRVTSWWYENVNLDNGSIHVNYFNVYSYIPKKGDVLVLHKYYNFSDLIYVNTLVAKFVVTENMSNGPDGI</sequence>
<reference evidence="13" key="3">
    <citation type="submission" date="2016-04" db="EMBL/GenBank/DDBJ databases">
        <authorList>
            <person name="Evans L.H."/>
            <person name="Alamgir A."/>
            <person name="Owens N."/>
            <person name="Weber N.D."/>
            <person name="Virtaneva K."/>
            <person name="Barbian K."/>
            <person name="Babar A."/>
            <person name="Rosenke K."/>
        </authorList>
    </citation>
    <scope>NUCLEOTIDE SEQUENCE</scope>
    <source>
        <strain evidence="13">P1</strain>
    </source>
</reference>
<dbReference type="EMBL" id="CP033238">
    <property type="protein sequence ID" value="AZF77400.1"/>
    <property type="molecule type" value="Genomic_DNA"/>
</dbReference>
<evidence type="ECO:0000313" key="11">
    <source>
        <dbReference type="EMBL" id="AZF85221.1"/>
    </source>
</evidence>
<dbReference type="Proteomes" id="UP000033057">
    <property type="component" value="Chromosome"/>
</dbReference>
<dbReference type="Proteomes" id="UP000033106">
    <property type="component" value="Chromosome"/>
</dbReference>
<feature type="transmembrane region" description="Helical" evidence="1">
    <location>
        <begin position="7"/>
        <end position="28"/>
    </location>
</feature>
<evidence type="ECO:0000313" key="10">
    <source>
        <dbReference type="EMBL" id="AZF82613.1"/>
    </source>
</evidence>
<dbReference type="EMBL" id="CP011056">
    <property type="protein sequence ID" value="AYN75810.1"/>
    <property type="molecule type" value="Genomic_DNA"/>
</dbReference>
<evidence type="ECO:0000313" key="5">
    <source>
        <dbReference type="EMBL" id="AZF69553.1"/>
    </source>
</evidence>
<reference evidence="12 25" key="6">
    <citation type="journal article" date="2020" name="Nat. Commun.">
        <title>The structures of two archaeal type IV pili illuminate evolutionary relationships.</title>
        <authorList>
            <person name="Wang F."/>
            <person name="Baquero D.P."/>
            <person name="Su Z."/>
            <person name="Beltran L.C."/>
            <person name="Prangishvili D."/>
            <person name="Krupovic M."/>
            <person name="Egelman E.H."/>
        </authorList>
    </citation>
    <scope>NUCLEOTIDE SEQUENCE [LARGE SCALE GENOMIC DNA]</scope>
    <source>
        <strain evidence="12 25">POZ149</strain>
    </source>
</reference>
<evidence type="ECO:0000313" key="17">
    <source>
        <dbReference type="Proteomes" id="UP000076770"/>
    </source>
</evidence>
<accession>A0A157SZZ2</accession>
<dbReference type="EMBL" id="CP033237">
    <property type="protein sequence ID" value="AZF74793.1"/>
    <property type="molecule type" value="Genomic_DNA"/>
</dbReference>
<reference evidence="2" key="5">
    <citation type="submission" date="2018-10" db="EMBL/GenBank/DDBJ databases">
        <authorList>
            <person name="McCarthy S."/>
            <person name="Gradnigo J."/>
            <person name="Johnson T."/>
            <person name="Payne S."/>
            <person name="Lipzen A."/>
            <person name="Schackwitz W."/>
            <person name="Martin J."/>
            <person name="Moriyama E."/>
            <person name="Blum P."/>
        </authorList>
    </citation>
    <scope>NUCLEOTIDE SEQUENCE</scope>
    <source>
        <strain evidence="2">SARC-B</strain>
        <strain evidence="3">SARC-C</strain>
        <strain evidence="4">SULA</strain>
    </source>
</reference>